<feature type="compositionally biased region" description="Polar residues" evidence="4">
    <location>
        <begin position="432"/>
        <end position="445"/>
    </location>
</feature>
<dbReference type="InterPro" id="IPR050863">
    <property type="entry name" value="CenT-Element_Derived"/>
</dbReference>
<comment type="subcellular location">
    <subcellularLocation>
        <location evidence="1">Nucleus</location>
    </subcellularLocation>
</comment>
<dbReference type="InterPro" id="IPR006600">
    <property type="entry name" value="HTH_CenpB_DNA-bd_dom"/>
</dbReference>
<feature type="compositionally biased region" description="Acidic residues" evidence="4">
    <location>
        <begin position="623"/>
        <end position="656"/>
    </location>
</feature>
<dbReference type="InterPro" id="IPR003323">
    <property type="entry name" value="OTU_dom"/>
</dbReference>
<evidence type="ECO:0000313" key="8">
    <source>
        <dbReference type="Proteomes" id="UP001519460"/>
    </source>
</evidence>
<dbReference type="InterPro" id="IPR007889">
    <property type="entry name" value="HTH_Psq"/>
</dbReference>
<dbReference type="PANTHER" id="PTHR19303">
    <property type="entry name" value="TRANSPOSON"/>
    <property type="match status" value="1"/>
</dbReference>
<gene>
    <name evidence="7" type="ORF">BaRGS_00015511</name>
</gene>
<dbReference type="Pfam" id="PF03184">
    <property type="entry name" value="DDE_1"/>
    <property type="match status" value="1"/>
</dbReference>
<evidence type="ECO:0000259" key="5">
    <source>
        <dbReference type="PROSITE" id="PS50802"/>
    </source>
</evidence>
<feature type="domain" description="HTH CENPB-type" evidence="6">
    <location>
        <begin position="66"/>
        <end position="137"/>
    </location>
</feature>
<dbReference type="Gene3D" id="3.90.70.80">
    <property type="match status" value="1"/>
</dbReference>
<organism evidence="7 8">
    <name type="scientific">Batillaria attramentaria</name>
    <dbReference type="NCBI Taxonomy" id="370345"/>
    <lineage>
        <taxon>Eukaryota</taxon>
        <taxon>Metazoa</taxon>
        <taxon>Spiralia</taxon>
        <taxon>Lophotrochozoa</taxon>
        <taxon>Mollusca</taxon>
        <taxon>Gastropoda</taxon>
        <taxon>Caenogastropoda</taxon>
        <taxon>Sorbeoconcha</taxon>
        <taxon>Cerithioidea</taxon>
        <taxon>Batillariidae</taxon>
        <taxon>Batillaria</taxon>
    </lineage>
</organism>
<dbReference type="Pfam" id="PF03221">
    <property type="entry name" value="HTH_Tnp_Tc5"/>
    <property type="match status" value="1"/>
</dbReference>
<feature type="region of interest" description="Disordered" evidence="4">
    <location>
        <begin position="526"/>
        <end position="748"/>
    </location>
</feature>
<dbReference type="SMART" id="SM00674">
    <property type="entry name" value="CENPB"/>
    <property type="match status" value="1"/>
</dbReference>
<evidence type="ECO:0000259" key="6">
    <source>
        <dbReference type="PROSITE" id="PS51253"/>
    </source>
</evidence>
<evidence type="ECO:0000256" key="4">
    <source>
        <dbReference type="SAM" id="MobiDB-lite"/>
    </source>
</evidence>
<dbReference type="PROSITE" id="PS50802">
    <property type="entry name" value="OTU"/>
    <property type="match status" value="1"/>
</dbReference>
<feature type="compositionally biased region" description="Basic and acidic residues" evidence="4">
    <location>
        <begin position="674"/>
        <end position="685"/>
    </location>
</feature>
<dbReference type="InterPro" id="IPR036397">
    <property type="entry name" value="RNaseH_sf"/>
</dbReference>
<dbReference type="InterPro" id="IPR004875">
    <property type="entry name" value="DDE_SF_endonuclease_dom"/>
</dbReference>
<feature type="domain" description="OTU" evidence="5">
    <location>
        <begin position="786"/>
        <end position="925"/>
    </location>
</feature>
<dbReference type="EMBL" id="JACVVK020000095">
    <property type="protein sequence ID" value="KAK7493174.1"/>
    <property type="molecule type" value="Genomic_DNA"/>
</dbReference>
<dbReference type="CDD" id="cd22755">
    <property type="entry name" value="OTU_CeDUB-like"/>
    <property type="match status" value="1"/>
</dbReference>
<dbReference type="Pfam" id="PF04218">
    <property type="entry name" value="CENP-B_N"/>
    <property type="match status" value="1"/>
</dbReference>
<dbReference type="GO" id="GO:0005634">
    <property type="term" value="C:nucleus"/>
    <property type="evidence" value="ECO:0007669"/>
    <property type="project" value="UniProtKB-SubCell"/>
</dbReference>
<evidence type="ECO:0000256" key="1">
    <source>
        <dbReference type="ARBA" id="ARBA00004123"/>
    </source>
</evidence>
<accession>A0ABD0L184</accession>
<dbReference type="InterPro" id="IPR038765">
    <property type="entry name" value="Papain-like_cys_pep_sf"/>
</dbReference>
<dbReference type="Proteomes" id="UP001519460">
    <property type="component" value="Unassembled WGS sequence"/>
</dbReference>
<feature type="region of interest" description="Disordered" evidence="4">
    <location>
        <begin position="428"/>
        <end position="467"/>
    </location>
</feature>
<feature type="compositionally biased region" description="Basic and acidic residues" evidence="4">
    <location>
        <begin position="537"/>
        <end position="548"/>
    </location>
</feature>
<dbReference type="Gene3D" id="3.30.420.10">
    <property type="entry name" value="Ribonuclease H-like superfamily/Ribonuclease H"/>
    <property type="match status" value="1"/>
</dbReference>
<dbReference type="SUPFAM" id="SSF54001">
    <property type="entry name" value="Cysteine proteinases"/>
    <property type="match status" value="1"/>
</dbReference>
<keyword evidence="3" id="KW-0539">Nucleus</keyword>
<feature type="compositionally biased region" description="Acidic residues" evidence="4">
    <location>
        <begin position="590"/>
        <end position="601"/>
    </location>
</feature>
<dbReference type="Pfam" id="PF02338">
    <property type="entry name" value="OTU"/>
    <property type="match status" value="1"/>
</dbReference>
<comment type="caution">
    <text evidence="7">The sequence shown here is derived from an EMBL/GenBank/DDBJ whole genome shotgun (WGS) entry which is preliminary data.</text>
</comment>
<dbReference type="Gene3D" id="1.10.10.60">
    <property type="entry name" value="Homeodomain-like"/>
    <property type="match status" value="2"/>
</dbReference>
<evidence type="ECO:0000313" key="7">
    <source>
        <dbReference type="EMBL" id="KAK7493174.1"/>
    </source>
</evidence>
<dbReference type="PROSITE" id="PS51253">
    <property type="entry name" value="HTH_CENPB"/>
    <property type="match status" value="1"/>
</dbReference>
<name>A0ABD0L184_9CAEN</name>
<dbReference type="InterPro" id="IPR009057">
    <property type="entry name" value="Homeodomain-like_sf"/>
</dbReference>
<evidence type="ECO:0000256" key="2">
    <source>
        <dbReference type="ARBA" id="ARBA00023125"/>
    </source>
</evidence>
<dbReference type="PANTHER" id="PTHR19303:SF73">
    <property type="entry name" value="PROTEIN PDC2"/>
    <property type="match status" value="1"/>
</dbReference>
<protein>
    <submittedName>
        <fullName evidence="7">Uncharacterized protein</fullName>
    </submittedName>
</protein>
<feature type="compositionally biased region" description="Basic and acidic residues" evidence="4">
    <location>
        <begin position="713"/>
        <end position="726"/>
    </location>
</feature>
<keyword evidence="8" id="KW-1185">Reference proteome</keyword>
<dbReference type="AlphaFoldDB" id="A0ABD0L184"/>
<dbReference type="Gene3D" id="1.10.287.700">
    <property type="entry name" value="Helix hairpin bin"/>
    <property type="match status" value="1"/>
</dbReference>
<proteinExistence type="predicted"/>
<feature type="compositionally biased region" description="Acidic residues" evidence="4">
    <location>
        <begin position="689"/>
        <end position="700"/>
    </location>
</feature>
<reference evidence="7 8" key="1">
    <citation type="journal article" date="2023" name="Sci. Data">
        <title>Genome assembly of the Korean intertidal mud-creeper Batillaria attramentaria.</title>
        <authorList>
            <person name="Patra A.K."/>
            <person name="Ho P.T."/>
            <person name="Jun S."/>
            <person name="Lee S.J."/>
            <person name="Kim Y."/>
            <person name="Won Y.J."/>
        </authorList>
    </citation>
    <scope>NUCLEOTIDE SEQUENCE [LARGE SCALE GENOMIC DNA]</scope>
    <source>
        <strain evidence="7">Wonlab-2016</strain>
    </source>
</reference>
<dbReference type="GO" id="GO:0003677">
    <property type="term" value="F:DNA binding"/>
    <property type="evidence" value="ECO:0007669"/>
    <property type="project" value="UniProtKB-KW"/>
</dbReference>
<dbReference type="SUPFAM" id="SSF46689">
    <property type="entry name" value="Homeodomain-like"/>
    <property type="match status" value="2"/>
</dbReference>
<evidence type="ECO:0000256" key="3">
    <source>
        <dbReference type="ARBA" id="ARBA00023242"/>
    </source>
</evidence>
<sequence length="953" mass="108201">MAKAKTSTVFSLKRKIDMINASEETPPKSRKQLAADFGISPSTVTKVLNEKEKHKDLFYGGLTDVHKARIRTSKFSAVEDDLMKWFLHARARNVPVTGPVLKTKAEEFAHKHGTYDWACTEGWIHRFKKRHDITFKLICGEKLSVDEVSADKWVQDVLTPTLAKFQPKDVFNADETGVFWRALPHRTLSLKNDTCQGRKRSKERVTVMVCANMDGSEKYPLLTIGKYKNPRCFKGVKNLPLNYSSNKNAWMTSEEFRQWLRAFDCSMAAQQRKVLLVLDNCPAHPKDAAMDLKATQVLFLPPAATCKLQPCDQGIIRSMKVHYRNQTLMRLIRHIDEGGEYTEFQITLLDAVTTLKSSWDKVTQTTIANCFTKAGFTADEDKTSMDDFDVDVDLTAISEPILERMFKEYNISVSDYIGVDENIPATVPEETLTPQKPLTSRTTGPFSEDAVDEEEGESDEDNCGNPEDVITRREASECVRKLQLYLMQSDGTGVVEKPFLHFKETFEQHIMNTRRQSTITHFFSHTTEEPEGNEEVNETKQRHGRNTEDSGYVCGSQDCGGKMNEGSQDYGGEMNEGSQDYEGKMNEGSQDYEETTDEGSQDYEGKMNEGSQYYGGEMNEGSQDYEETTDEGSQDYEGEMNEGSQDYEETTDEGSQDYEGKMNEGSQDYGGKMNEGRQDYGRKMNEGSQDYEETTDEGSQDYEGKMNVQDYGGKTEDRREKAEEKSQGYGATLEEEEQISQPQPGNLAADGELAKCRSAPQDSFSRDRPSYRVYESLDKALAADGRTIDYILADGNCFFRAVAKEMDQTEETHGQWRQSVCKEIEDNPCVYQKYIEGGRAGVEKYVRLMRKEKKWAGTCEMYAFAQVTKRPLYMFSPPAPDNAEDGWLYRWLAFQPRTPVAGNQHPRYVTLCNTHGNHFDRVKPMGLDRCNCDLPSPLLKGRVATVDLTLHDY</sequence>
<feature type="compositionally biased region" description="Acidic residues" evidence="4">
    <location>
        <begin position="449"/>
        <end position="462"/>
    </location>
</feature>
<keyword evidence="2" id="KW-0238">DNA-binding</keyword>